<dbReference type="PANTHER" id="PTHR23240">
    <property type="entry name" value="DNA CROSS-LINK REPAIR PROTEIN PSO2/SNM1-RELATED"/>
    <property type="match status" value="1"/>
</dbReference>
<protein>
    <recommendedName>
        <fullName evidence="1">DNA repair metallo-beta-lactamase domain-containing protein</fullName>
    </recommendedName>
</protein>
<accession>A0ABQ9FJ07</accession>
<dbReference type="PANTHER" id="PTHR23240:SF6">
    <property type="entry name" value="DNA CROSS-LINK REPAIR 1A PROTEIN"/>
    <property type="match status" value="1"/>
</dbReference>
<dbReference type="Pfam" id="PF07522">
    <property type="entry name" value="DRMBL"/>
    <property type="match status" value="1"/>
</dbReference>
<sequence length="652" mass="77849">MSQKFYTDLSERKFYTDPSVTKVFYRSQCQKFYIDPSERKFYIDPSEKKFYIDPSVTKVLCGSKCEKCEKFYIDPSVRKFYIDPSVTKFYTDPSERKFYIDPTIAKALNCNICVLREKKNILDCIEDPFITKHVSLNWEDSQLHVLPMGKLNQKGLREHVAKLKTTYTSILALEPTGWTFNNKLLSLEQIKPKFKREEITVYGVPYSEHSSFLELKRFVQFLKPDKILPTVNNGNPNSRKKMESIFKSWKDELKTILNIDTNGEKNTTVNMYIHEVLMKVLKNFLYKYFNKNLLFSETCKYIILPQIYLNICHLNTQLKYIQLKQGHILYIHAYHNESPYTFIYKSKILNHDTLLNGYNLFKKKVTIVPYAFSFNKTLDFSTLKSIIEKNISYVPELQLIYFSPSESREADFNKNLTDTMNISDIILRDFNINIWIFLLLQRTQKKKKKKKEKKTGAYRAKLQIYYIFWMMALDSLLTNFSKCATETKNFQYPVSISRRDMIIRPYNYRFILLIKFFIAFVINMKKEKDGNFTHLATNINSIAIYDLIKSNKYFKIIFANKKIIKTCIFNQKILKYGYSRKMCHIKENKGYYILYRSFHVLFKLSCGLKYNKNKNIWCFSKEITEKQGKRMKLFPHFLNYLYKIKKFRDKFD</sequence>
<organism evidence="2 3">
    <name type="scientific">Tegillarca granosa</name>
    <name type="common">Malaysian cockle</name>
    <name type="synonym">Anadara granosa</name>
    <dbReference type="NCBI Taxonomy" id="220873"/>
    <lineage>
        <taxon>Eukaryota</taxon>
        <taxon>Metazoa</taxon>
        <taxon>Spiralia</taxon>
        <taxon>Lophotrochozoa</taxon>
        <taxon>Mollusca</taxon>
        <taxon>Bivalvia</taxon>
        <taxon>Autobranchia</taxon>
        <taxon>Pteriomorphia</taxon>
        <taxon>Arcoida</taxon>
        <taxon>Arcoidea</taxon>
        <taxon>Arcidae</taxon>
        <taxon>Tegillarca</taxon>
    </lineage>
</organism>
<evidence type="ECO:0000259" key="1">
    <source>
        <dbReference type="Pfam" id="PF07522"/>
    </source>
</evidence>
<dbReference type="EMBL" id="JARBDR010000246">
    <property type="protein sequence ID" value="KAJ8317270.1"/>
    <property type="molecule type" value="Genomic_DNA"/>
</dbReference>
<proteinExistence type="predicted"/>
<name>A0ABQ9FJ07_TEGGR</name>
<reference evidence="2 3" key="1">
    <citation type="submission" date="2022-12" db="EMBL/GenBank/DDBJ databases">
        <title>Chromosome-level genome of Tegillarca granosa.</title>
        <authorList>
            <person name="Kim J."/>
        </authorList>
    </citation>
    <scope>NUCLEOTIDE SEQUENCE [LARGE SCALE GENOMIC DNA]</scope>
    <source>
        <strain evidence="2">Teg-2019</strain>
        <tissue evidence="2">Adductor muscle</tissue>
    </source>
</reference>
<dbReference type="InterPro" id="IPR011084">
    <property type="entry name" value="DRMBL"/>
</dbReference>
<evidence type="ECO:0000313" key="3">
    <source>
        <dbReference type="Proteomes" id="UP001217089"/>
    </source>
</evidence>
<dbReference type="Gene3D" id="3.40.50.12650">
    <property type="match status" value="1"/>
</dbReference>
<dbReference type="Proteomes" id="UP001217089">
    <property type="component" value="Unassembled WGS sequence"/>
</dbReference>
<evidence type="ECO:0000313" key="2">
    <source>
        <dbReference type="EMBL" id="KAJ8317270.1"/>
    </source>
</evidence>
<comment type="caution">
    <text evidence="2">The sequence shown here is derived from an EMBL/GenBank/DDBJ whole genome shotgun (WGS) entry which is preliminary data.</text>
</comment>
<feature type="domain" description="DNA repair metallo-beta-lactamase" evidence="1">
    <location>
        <begin position="129"/>
        <end position="234"/>
    </location>
</feature>
<keyword evidence="3" id="KW-1185">Reference proteome</keyword>
<gene>
    <name evidence="2" type="ORF">KUTeg_005174</name>
</gene>